<dbReference type="NCBIfam" id="NF033510">
    <property type="entry name" value="Ca_tandemer"/>
    <property type="match status" value="4"/>
</dbReference>
<proteinExistence type="predicted"/>
<gene>
    <name evidence="3" type="ORF">J2X94_004418</name>
</gene>
<evidence type="ECO:0000313" key="4">
    <source>
        <dbReference type="Proteomes" id="UP001244623"/>
    </source>
</evidence>
<evidence type="ECO:0008006" key="5">
    <source>
        <dbReference type="Google" id="ProtNLM"/>
    </source>
</evidence>
<evidence type="ECO:0000259" key="1">
    <source>
        <dbReference type="Pfam" id="PF17936"/>
    </source>
</evidence>
<organism evidence="3 4">
    <name type="scientific">[Curtobacterium] plantarum</name>
    <dbReference type="NCBI Taxonomy" id="221276"/>
    <lineage>
        <taxon>Bacteria</taxon>
        <taxon>Pseudomonadati</taxon>
        <taxon>Pseudomonadota</taxon>
        <taxon>Gammaproteobacteria</taxon>
        <taxon>Enterobacterales</taxon>
        <taxon>Erwiniaceae</taxon>
        <taxon>Pantoea</taxon>
    </lineage>
</organism>
<name>A0ABT9TFE6_9GAMM</name>
<dbReference type="RefSeq" id="WP_307618680.1">
    <property type="nucleotide sequence ID" value="NZ_JAUSSJ010000019.1"/>
</dbReference>
<reference evidence="3 4" key="1">
    <citation type="submission" date="2023-07" db="EMBL/GenBank/DDBJ databases">
        <title>Sorghum-associated microbial communities from plants grown in Nebraska, USA.</title>
        <authorList>
            <person name="Schachtman D."/>
        </authorList>
    </citation>
    <scope>NUCLEOTIDE SEQUENCE [LARGE SCALE GENOMIC DNA]</scope>
    <source>
        <strain evidence="3 4">CC49</strain>
    </source>
</reference>
<dbReference type="Proteomes" id="UP001244623">
    <property type="component" value="Unassembled WGS sequence"/>
</dbReference>
<dbReference type="Gene3D" id="3.30.420.430">
    <property type="match status" value="2"/>
</dbReference>
<comment type="caution">
    <text evidence="3">The sequence shown here is derived from an EMBL/GenBank/DDBJ whole genome shotgun (WGS) entry which is preliminary data.</text>
</comment>
<feature type="domain" description="Bacterial Ig-like" evidence="2">
    <location>
        <begin position="4"/>
        <end position="61"/>
    </location>
</feature>
<dbReference type="InterPro" id="IPR041498">
    <property type="entry name" value="Big_6"/>
</dbReference>
<dbReference type="Pfam" id="PF17936">
    <property type="entry name" value="Big_6"/>
    <property type="match status" value="1"/>
</dbReference>
<protein>
    <recommendedName>
        <fullName evidence="5">Ig-like domain repeat protein</fullName>
    </recommendedName>
</protein>
<sequence length="505" mass="50835">GAVVTISDQSGAVLGSSTANSSGVWTFAVAELADGEHGFTASVTNEAGNSSEAKFTLTVDTIAPVLPTITGMIDDVGTVQGTFTTSGGVTDDPAPTFTGKAEKGSLVTLYDGDSVLGSVRADAQGNWSYTPTTNMVDGDHSIKAVSTDAAGNISAPGAEWPFKLDTSTAAPEITNNTEDELAGNAEPGAVIVITDPVSDSVTSTVADADGHWSIQPNPAGVDTKDVVVEATDEAGNSNSVVIDGPADSTPPDNQTSGLVIDSITLTDDVGAITGEILDGSVTDDARPTFSGDATADIDHVNIYDNGQLIGSAAVGVDGKWSWTPEQDMADGSSHDLTVAAVDVAGNEGPQVSGTDDDGWSFTVDTTAPDTDAFTDSSITLTDDVGPVRGEIADGATTDDARPTYSGSVSTAGIAQGVVSVNIYDSGKLIGSAAVEADGKWSWTPDSAMSSGAHALTVAAVDAAGNEGPQVSGTADAAWDFSVLTSAPAQPAIENVVDDYSQGEDA</sequence>
<feature type="domain" description="Bacterial Ig-like" evidence="2">
    <location>
        <begin position="394"/>
        <end position="467"/>
    </location>
</feature>
<dbReference type="Gene3D" id="2.60.40.10">
    <property type="entry name" value="Immunoglobulins"/>
    <property type="match status" value="3"/>
</dbReference>
<feature type="domain" description="Bacterial Ig-like" evidence="2">
    <location>
        <begin position="86"/>
        <end position="166"/>
    </location>
</feature>
<feature type="non-terminal residue" evidence="3">
    <location>
        <position position="505"/>
    </location>
</feature>
<accession>A0ABT9TFE6</accession>
<dbReference type="InterPro" id="IPR013783">
    <property type="entry name" value="Ig-like_fold"/>
</dbReference>
<keyword evidence="4" id="KW-1185">Reference proteome</keyword>
<dbReference type="EMBL" id="JAUSSJ010000019">
    <property type="protein sequence ID" value="MDQ0022222.1"/>
    <property type="molecule type" value="Genomic_DNA"/>
</dbReference>
<evidence type="ECO:0000313" key="3">
    <source>
        <dbReference type="EMBL" id="MDQ0022222.1"/>
    </source>
</evidence>
<feature type="domain" description="Bacterial Ig-like" evidence="2">
    <location>
        <begin position="268"/>
        <end position="350"/>
    </location>
</feature>
<evidence type="ECO:0000259" key="2">
    <source>
        <dbReference type="Pfam" id="PF19077"/>
    </source>
</evidence>
<dbReference type="InterPro" id="IPR044016">
    <property type="entry name" value="Big_13"/>
</dbReference>
<feature type="domain" description="Bacterial Ig" evidence="1">
    <location>
        <begin position="175"/>
        <end position="237"/>
    </location>
</feature>
<dbReference type="Pfam" id="PF19077">
    <property type="entry name" value="Big_13"/>
    <property type="match status" value="4"/>
</dbReference>
<feature type="non-terminal residue" evidence="3">
    <location>
        <position position="1"/>
    </location>
</feature>